<sequence>MLKKVVMMRSSNVVPPKRWFSMKYLTALVLCRSGNYLAPIPRKYWIQRKQYLRLDWKTAQHYLEANNYPNWVHISKVVEGIEPTAFKQHFQDWN</sequence>
<protein>
    <submittedName>
        <fullName evidence="1">Uncharacterized protein</fullName>
    </submittedName>
</protein>
<gene>
    <name evidence="1" type="ORF">LSINAPIS_LOCUS10337</name>
</gene>
<accession>A0A5E4QMI4</accession>
<dbReference type="Proteomes" id="UP000324832">
    <property type="component" value="Unassembled WGS sequence"/>
</dbReference>
<dbReference type="SUPFAM" id="SSF55753">
    <property type="entry name" value="Actin depolymerizing proteins"/>
    <property type="match status" value="1"/>
</dbReference>
<dbReference type="AlphaFoldDB" id="A0A5E4QMI4"/>
<organism evidence="1 2">
    <name type="scientific">Leptidea sinapis</name>
    <dbReference type="NCBI Taxonomy" id="189913"/>
    <lineage>
        <taxon>Eukaryota</taxon>
        <taxon>Metazoa</taxon>
        <taxon>Ecdysozoa</taxon>
        <taxon>Arthropoda</taxon>
        <taxon>Hexapoda</taxon>
        <taxon>Insecta</taxon>
        <taxon>Pterygota</taxon>
        <taxon>Neoptera</taxon>
        <taxon>Endopterygota</taxon>
        <taxon>Lepidoptera</taxon>
        <taxon>Glossata</taxon>
        <taxon>Ditrysia</taxon>
        <taxon>Papilionoidea</taxon>
        <taxon>Pieridae</taxon>
        <taxon>Dismorphiinae</taxon>
        <taxon>Leptidea</taxon>
    </lineage>
</organism>
<dbReference type="InterPro" id="IPR029006">
    <property type="entry name" value="ADF-H/Gelsolin-like_dom_sf"/>
</dbReference>
<proteinExistence type="predicted"/>
<reference evidence="1 2" key="1">
    <citation type="submission" date="2017-07" db="EMBL/GenBank/DDBJ databases">
        <authorList>
            <person name="Talla V."/>
            <person name="Backstrom N."/>
        </authorList>
    </citation>
    <scope>NUCLEOTIDE SEQUENCE [LARGE SCALE GENOMIC DNA]</scope>
</reference>
<dbReference type="EMBL" id="FZQP02004156">
    <property type="protein sequence ID" value="VVC99459.1"/>
    <property type="molecule type" value="Genomic_DNA"/>
</dbReference>
<dbReference type="Gene3D" id="3.40.20.10">
    <property type="entry name" value="Severin"/>
    <property type="match status" value="1"/>
</dbReference>
<name>A0A5E4QMI4_9NEOP</name>
<keyword evidence="2" id="KW-1185">Reference proteome</keyword>
<evidence type="ECO:0000313" key="1">
    <source>
        <dbReference type="EMBL" id="VVC99459.1"/>
    </source>
</evidence>
<evidence type="ECO:0000313" key="2">
    <source>
        <dbReference type="Proteomes" id="UP000324832"/>
    </source>
</evidence>